<dbReference type="HOGENOM" id="CLU_3322976_0_0_2"/>
<organism evidence="1 2">
    <name type="scientific">Methanosarcina mazei Tuc01</name>
    <dbReference type="NCBI Taxonomy" id="1236903"/>
    <lineage>
        <taxon>Archaea</taxon>
        <taxon>Methanobacteriati</taxon>
        <taxon>Methanobacteriota</taxon>
        <taxon>Stenosarchaea group</taxon>
        <taxon>Methanomicrobia</taxon>
        <taxon>Methanosarcinales</taxon>
        <taxon>Methanosarcinaceae</taxon>
        <taxon>Methanosarcina</taxon>
    </lineage>
</organism>
<dbReference type="KEGG" id="mmaz:MmTuc01_1762"/>
<proteinExistence type="predicted"/>
<gene>
    <name evidence="1" type="ORF">MmTuc01_1762</name>
</gene>
<evidence type="ECO:0000313" key="2">
    <source>
        <dbReference type="Proteomes" id="UP000011718"/>
    </source>
</evidence>
<dbReference type="Proteomes" id="UP000011718">
    <property type="component" value="Chromosome"/>
</dbReference>
<dbReference type="BioCyc" id="MMAZ1236903:G139K-1680-MONOMER"/>
<name>M1Q480_METMZ</name>
<dbReference type="AlphaFoldDB" id="M1Q480"/>
<sequence>MKDLRFQVSSFHREPPIRFKGGFSGSMAAGVEFFRKRF</sequence>
<accession>M1Q480</accession>
<dbReference type="EMBL" id="CP004144">
    <property type="protein sequence ID" value="AGF97110.1"/>
    <property type="molecule type" value="Genomic_DNA"/>
</dbReference>
<protein>
    <submittedName>
        <fullName evidence="1">Uncharacterized protein</fullName>
    </submittedName>
</protein>
<reference evidence="1 2" key="1">
    <citation type="journal article" date="2013" name="Genome Announc.">
        <title>Complete Genome of a Methanosarcina mazei Strain Isolated from Sediment Samples from an Amazonian Flooded Area.</title>
        <authorList>
            <person name="Assis das Gracas D."/>
            <person name="Thiago Juca Ramos R."/>
            <person name="Vieira Araujo A.C."/>
            <person name="Zahlouth R."/>
            <person name="Ribeiro Carneiro A."/>
            <person name="Souza Lopes T."/>
            <person name="Azevedo Barauna R."/>
            <person name="Azevedo V."/>
            <person name="Cruz Schneider M.P."/>
            <person name="Pellizari V.H."/>
            <person name="Silva A."/>
        </authorList>
    </citation>
    <scope>NUCLEOTIDE SEQUENCE [LARGE SCALE GENOMIC DNA]</scope>
    <source>
        <strain evidence="1 2">Tuc01</strain>
    </source>
</reference>
<evidence type="ECO:0000313" key="1">
    <source>
        <dbReference type="EMBL" id="AGF97110.1"/>
    </source>
</evidence>